<keyword evidence="10" id="KW-1185">Reference proteome</keyword>
<dbReference type="InterPro" id="IPR038078">
    <property type="entry name" value="PhoU-like_sf"/>
</dbReference>
<evidence type="ECO:0000259" key="8">
    <source>
        <dbReference type="Pfam" id="PF01895"/>
    </source>
</evidence>
<feature type="coiled-coil region" evidence="6">
    <location>
        <begin position="448"/>
        <end position="496"/>
    </location>
</feature>
<protein>
    <submittedName>
        <fullName evidence="9">Phosphate:Na+ symporter</fullName>
    </submittedName>
</protein>
<proteinExistence type="predicted"/>
<keyword evidence="4 7" id="KW-1133">Transmembrane helix</keyword>
<name>A0ABS4EZ27_9CLOT</name>
<dbReference type="InterPro" id="IPR004633">
    <property type="entry name" value="NaPi_cotrn-rel/YqeW-like"/>
</dbReference>
<feature type="transmembrane region" description="Helical" evidence="7">
    <location>
        <begin position="174"/>
        <end position="202"/>
    </location>
</feature>
<dbReference type="Gene3D" id="1.20.58.220">
    <property type="entry name" value="Phosphate transport system protein phou homolog 2, domain 2"/>
    <property type="match status" value="1"/>
</dbReference>
<dbReference type="Pfam" id="PF01895">
    <property type="entry name" value="PhoU"/>
    <property type="match status" value="2"/>
</dbReference>
<dbReference type="NCBIfam" id="NF037997">
    <property type="entry name" value="Na_Pi_symport"/>
    <property type="match status" value="1"/>
</dbReference>
<sequence length="534" mass="57594">MNILGIISGLVGGLGLFLYGMKLMGDGLENAAGEKLKSIVEKFTSNRFVGVAVGALVTAIIQSSSATTVMVVSFVNAGIMNLIQATGVIMGANVGTTITAQMVSLDLESIAPFIIGVGVFISLVAKSKKRRDIANILLGFGLLFLGMGLMSGSMKPVAESDMFKDFVFLVGNNMFLGLITGLVMTAVVQSSSATTGILIALATTGAIDLYVAIPIILGCNIGTCVTALLSAVGTNKTAKKAAIIHLLFNIIGTIIFLPFIGWLIEIVQVISSGNVVRQIANAHTIFNIIVTIILIPFANVLVFIADKILPGEDNIEKNGVLYLDEKLLETPVIAAIQAEKETVRMAYKAKENFELAMNAFIEGNEGLSDKVIKNERIINTLEREIADYLVKLSEAQLSDDITKDVTSAFNIINDIERIGDHAKNISDLAREKIYEKVKYDEEDVHDLKVMYNNTLEAIEMAIKAYENRSIKNSGLLKELENAIDVMEKELRSSHIKRLSNGRTTAYGSVIFLDIISNLERIGDHAVNIAGSVEG</sequence>
<dbReference type="PANTHER" id="PTHR10010:SF46">
    <property type="entry name" value="SODIUM-DEPENDENT PHOSPHATE TRANSPORT PROTEIN 2B"/>
    <property type="match status" value="1"/>
</dbReference>
<feature type="transmembrane region" description="Helical" evidence="7">
    <location>
        <begin position="109"/>
        <end position="126"/>
    </location>
</feature>
<organism evidence="9 10">
    <name type="scientific">Clostridium moniliforme</name>
    <dbReference type="NCBI Taxonomy" id="39489"/>
    <lineage>
        <taxon>Bacteria</taxon>
        <taxon>Bacillati</taxon>
        <taxon>Bacillota</taxon>
        <taxon>Clostridia</taxon>
        <taxon>Eubacteriales</taxon>
        <taxon>Clostridiaceae</taxon>
        <taxon>Clostridium</taxon>
    </lineage>
</organism>
<evidence type="ECO:0000256" key="3">
    <source>
        <dbReference type="ARBA" id="ARBA00022692"/>
    </source>
</evidence>
<feature type="transmembrane region" description="Helical" evidence="7">
    <location>
        <begin position="243"/>
        <end position="264"/>
    </location>
</feature>
<reference evidence="9 10" key="1">
    <citation type="submission" date="2021-03" db="EMBL/GenBank/DDBJ databases">
        <title>Genomic Encyclopedia of Type Strains, Phase IV (KMG-IV): sequencing the most valuable type-strain genomes for metagenomic binning, comparative biology and taxonomic classification.</title>
        <authorList>
            <person name="Goeker M."/>
        </authorList>
    </citation>
    <scope>NUCLEOTIDE SEQUENCE [LARGE SCALE GENOMIC DNA]</scope>
    <source>
        <strain evidence="9 10">DSM 3984</strain>
    </source>
</reference>
<dbReference type="Proteomes" id="UP000783390">
    <property type="component" value="Unassembled WGS sequence"/>
</dbReference>
<feature type="transmembrane region" description="Helical" evidence="7">
    <location>
        <begin position="49"/>
        <end position="75"/>
    </location>
</feature>
<evidence type="ECO:0000313" key="10">
    <source>
        <dbReference type="Proteomes" id="UP000783390"/>
    </source>
</evidence>
<dbReference type="Pfam" id="PF02690">
    <property type="entry name" value="Na_Pi_cotrans"/>
    <property type="match status" value="1"/>
</dbReference>
<accession>A0ABS4EZ27</accession>
<dbReference type="NCBIfam" id="TIGR00704">
    <property type="entry name" value="NaPi_cotrn_rel"/>
    <property type="match status" value="1"/>
</dbReference>
<keyword evidence="5 7" id="KW-0472">Membrane</keyword>
<evidence type="ECO:0000313" key="9">
    <source>
        <dbReference type="EMBL" id="MBP1889252.1"/>
    </source>
</evidence>
<feature type="transmembrane region" description="Helical" evidence="7">
    <location>
        <begin position="285"/>
        <end position="305"/>
    </location>
</feature>
<keyword evidence="6" id="KW-0175">Coiled coil</keyword>
<evidence type="ECO:0000256" key="2">
    <source>
        <dbReference type="ARBA" id="ARBA00022475"/>
    </source>
</evidence>
<evidence type="ECO:0000256" key="6">
    <source>
        <dbReference type="SAM" id="Coils"/>
    </source>
</evidence>
<feature type="transmembrane region" description="Helical" evidence="7">
    <location>
        <begin position="209"/>
        <end position="231"/>
    </location>
</feature>
<dbReference type="InterPro" id="IPR026022">
    <property type="entry name" value="PhoU_dom"/>
</dbReference>
<comment type="caution">
    <text evidence="9">The sequence shown here is derived from an EMBL/GenBank/DDBJ whole genome shotgun (WGS) entry which is preliminary data.</text>
</comment>
<keyword evidence="2" id="KW-1003">Cell membrane</keyword>
<dbReference type="EMBL" id="JAGGJZ010000002">
    <property type="protein sequence ID" value="MBP1889252.1"/>
    <property type="molecule type" value="Genomic_DNA"/>
</dbReference>
<gene>
    <name evidence="9" type="ORF">J2Z53_000833</name>
</gene>
<dbReference type="RefSeq" id="WP_209795967.1">
    <property type="nucleotide sequence ID" value="NZ_JAGGJZ010000002.1"/>
</dbReference>
<dbReference type="SUPFAM" id="SSF109755">
    <property type="entry name" value="PhoU-like"/>
    <property type="match status" value="1"/>
</dbReference>
<evidence type="ECO:0000256" key="4">
    <source>
        <dbReference type="ARBA" id="ARBA00022989"/>
    </source>
</evidence>
<feature type="domain" description="PhoU" evidence="8">
    <location>
        <begin position="449"/>
        <end position="530"/>
    </location>
</feature>
<evidence type="ECO:0000256" key="5">
    <source>
        <dbReference type="ARBA" id="ARBA00023136"/>
    </source>
</evidence>
<evidence type="ECO:0000256" key="7">
    <source>
        <dbReference type="SAM" id="Phobius"/>
    </source>
</evidence>
<feature type="transmembrane region" description="Helical" evidence="7">
    <location>
        <begin position="133"/>
        <end position="154"/>
    </location>
</feature>
<feature type="domain" description="PhoU" evidence="8">
    <location>
        <begin position="343"/>
        <end position="428"/>
    </location>
</feature>
<keyword evidence="3 7" id="KW-0812">Transmembrane</keyword>
<evidence type="ECO:0000256" key="1">
    <source>
        <dbReference type="ARBA" id="ARBA00004651"/>
    </source>
</evidence>
<feature type="transmembrane region" description="Helical" evidence="7">
    <location>
        <begin position="82"/>
        <end position="103"/>
    </location>
</feature>
<dbReference type="PANTHER" id="PTHR10010">
    <property type="entry name" value="SOLUTE CARRIER FAMILY 34 SODIUM PHOSPHATE , MEMBER 2-RELATED"/>
    <property type="match status" value="1"/>
</dbReference>
<comment type="subcellular location">
    <subcellularLocation>
        <location evidence="1">Cell membrane</location>
        <topology evidence="1">Multi-pass membrane protein</topology>
    </subcellularLocation>
</comment>
<dbReference type="InterPro" id="IPR003841">
    <property type="entry name" value="Na/Pi_transpt"/>
</dbReference>